<feature type="region of interest" description="Disordered" evidence="1">
    <location>
        <begin position="1"/>
        <end position="32"/>
    </location>
</feature>
<reference evidence="2" key="1">
    <citation type="submission" date="2021-01" db="EMBL/GenBank/DDBJ databases">
        <authorList>
            <person name="Corre E."/>
            <person name="Pelletier E."/>
            <person name="Niang G."/>
            <person name="Scheremetjew M."/>
            <person name="Finn R."/>
            <person name="Kale V."/>
            <person name="Holt S."/>
            <person name="Cochrane G."/>
            <person name="Meng A."/>
            <person name="Brown T."/>
            <person name="Cohen L."/>
        </authorList>
    </citation>
    <scope>NUCLEOTIDE SEQUENCE</scope>
    <source>
        <strain evidence="2">UTEX LB 985</strain>
    </source>
</reference>
<feature type="region of interest" description="Disordered" evidence="1">
    <location>
        <begin position="50"/>
        <end position="135"/>
    </location>
</feature>
<name>A0A7S2BSL0_9EUKA</name>
<feature type="compositionally biased region" description="Basic and acidic residues" evidence="1">
    <location>
        <begin position="50"/>
        <end position="66"/>
    </location>
</feature>
<evidence type="ECO:0000256" key="1">
    <source>
        <dbReference type="SAM" id="MobiDB-lite"/>
    </source>
</evidence>
<dbReference type="AlphaFoldDB" id="A0A7S2BSL0"/>
<feature type="compositionally biased region" description="Basic and acidic residues" evidence="1">
    <location>
        <begin position="74"/>
        <end position="101"/>
    </location>
</feature>
<organism evidence="2">
    <name type="scientific">Haptolina brevifila</name>
    <dbReference type="NCBI Taxonomy" id="156173"/>
    <lineage>
        <taxon>Eukaryota</taxon>
        <taxon>Haptista</taxon>
        <taxon>Haptophyta</taxon>
        <taxon>Prymnesiophyceae</taxon>
        <taxon>Prymnesiales</taxon>
        <taxon>Prymnesiaceae</taxon>
        <taxon>Haptolina</taxon>
    </lineage>
</organism>
<gene>
    <name evidence="2" type="ORF">CBRE1094_LOCUS3808</name>
</gene>
<protein>
    <submittedName>
        <fullName evidence="2">Uncharacterized protein</fullName>
    </submittedName>
</protein>
<accession>A0A7S2BSL0</accession>
<evidence type="ECO:0000313" key="2">
    <source>
        <dbReference type="EMBL" id="CAD9405658.1"/>
    </source>
</evidence>
<sequence>MDGTDAEVLDRIRDQAGAFESQTDMKDAKVNDGNQYKGLLNVQDYKKRRAEAMEDPEVKEQKKRDAVANALAADRSKAAQDARDREAREAQRREKLQRELAAEQPPAEAEGSSTGPKKKKKKKLAEGALSFDADE</sequence>
<proteinExistence type="predicted"/>
<dbReference type="EMBL" id="HBGU01006983">
    <property type="protein sequence ID" value="CAD9405658.1"/>
    <property type="molecule type" value="Transcribed_RNA"/>
</dbReference>